<evidence type="ECO:0000313" key="1">
    <source>
        <dbReference type="EMBL" id="KAH7157282.1"/>
    </source>
</evidence>
<dbReference type="EMBL" id="JAGMUU010000003">
    <property type="protein sequence ID" value="KAH7157282.1"/>
    <property type="molecule type" value="Genomic_DNA"/>
</dbReference>
<reference evidence="1" key="1">
    <citation type="journal article" date="2021" name="Nat. Commun.">
        <title>Genetic determinants of endophytism in the Arabidopsis root mycobiome.</title>
        <authorList>
            <person name="Mesny F."/>
            <person name="Miyauchi S."/>
            <person name="Thiergart T."/>
            <person name="Pickel B."/>
            <person name="Atanasova L."/>
            <person name="Karlsson M."/>
            <person name="Huettel B."/>
            <person name="Barry K.W."/>
            <person name="Haridas S."/>
            <person name="Chen C."/>
            <person name="Bauer D."/>
            <person name="Andreopoulos W."/>
            <person name="Pangilinan J."/>
            <person name="LaButti K."/>
            <person name="Riley R."/>
            <person name="Lipzen A."/>
            <person name="Clum A."/>
            <person name="Drula E."/>
            <person name="Henrissat B."/>
            <person name="Kohler A."/>
            <person name="Grigoriev I.V."/>
            <person name="Martin F.M."/>
            <person name="Hacquard S."/>
        </authorList>
    </citation>
    <scope>NUCLEOTIDE SEQUENCE</scope>
    <source>
        <strain evidence="1">MPI-CAGE-AT-0021</strain>
    </source>
</reference>
<dbReference type="OrthoDB" id="4457531at2759"/>
<dbReference type="Proteomes" id="UP000717696">
    <property type="component" value="Unassembled WGS sequence"/>
</dbReference>
<accession>A0A9P9FBE8</accession>
<comment type="caution">
    <text evidence="1">The sequence shown here is derived from an EMBL/GenBank/DDBJ whole genome shotgun (WGS) entry which is preliminary data.</text>
</comment>
<dbReference type="AlphaFoldDB" id="A0A9P9FBE8"/>
<organism evidence="1 2">
    <name type="scientific">Dactylonectria estremocensis</name>
    <dbReference type="NCBI Taxonomy" id="1079267"/>
    <lineage>
        <taxon>Eukaryota</taxon>
        <taxon>Fungi</taxon>
        <taxon>Dikarya</taxon>
        <taxon>Ascomycota</taxon>
        <taxon>Pezizomycotina</taxon>
        <taxon>Sordariomycetes</taxon>
        <taxon>Hypocreomycetidae</taxon>
        <taxon>Hypocreales</taxon>
        <taxon>Nectriaceae</taxon>
        <taxon>Dactylonectria</taxon>
    </lineage>
</organism>
<name>A0A9P9FBE8_9HYPO</name>
<evidence type="ECO:0000313" key="2">
    <source>
        <dbReference type="Proteomes" id="UP000717696"/>
    </source>
</evidence>
<sequence length="287" mass="31629">MRATLTAGTLDPETFDPLIPQVAQQAVSKSPIRLPWQARILPLGMLFRSAATAAPDGGSNPFAPQSAFDAESLNSASIIFTLFDGSCSFRSSEAISLSASTDHLSVGVGAGFDMWALEASVSMHYDKDVMENRDSNKVSVLISYRASSVAFAHSPELSDKAFKILHSHGVDEFNSIKQHVLSSGSEKEIKRVKITVESCFGDYHEEESTSSTRTDQHPEVRFSAYSTIEQLIDSDTIHRRAQRLEDSVAEVLVEHGVRDGEPLTHNQCSQLYARECPRKVRHWTIAM</sequence>
<protein>
    <submittedName>
        <fullName evidence="1">Uncharacterized protein</fullName>
    </submittedName>
</protein>
<gene>
    <name evidence="1" type="ORF">B0J13DRAFT_581507</name>
</gene>
<keyword evidence="2" id="KW-1185">Reference proteome</keyword>
<proteinExistence type="predicted"/>